<gene>
    <name evidence="1" type="ORF">DPMN_166636</name>
</gene>
<accession>A0A9D4F2X0</accession>
<reference evidence="1" key="1">
    <citation type="journal article" date="2019" name="bioRxiv">
        <title>The Genome of the Zebra Mussel, Dreissena polymorpha: A Resource for Invasive Species Research.</title>
        <authorList>
            <person name="McCartney M.A."/>
            <person name="Auch B."/>
            <person name="Kono T."/>
            <person name="Mallez S."/>
            <person name="Zhang Y."/>
            <person name="Obille A."/>
            <person name="Becker A."/>
            <person name="Abrahante J.E."/>
            <person name="Garbe J."/>
            <person name="Badalamenti J.P."/>
            <person name="Herman A."/>
            <person name="Mangelson H."/>
            <person name="Liachko I."/>
            <person name="Sullivan S."/>
            <person name="Sone E.D."/>
            <person name="Koren S."/>
            <person name="Silverstein K.A.T."/>
            <person name="Beckman K.B."/>
            <person name="Gohl D.M."/>
        </authorList>
    </citation>
    <scope>NUCLEOTIDE SEQUENCE</scope>
    <source>
        <strain evidence="1">Duluth1</strain>
        <tissue evidence="1">Whole animal</tissue>
    </source>
</reference>
<reference evidence="1" key="2">
    <citation type="submission" date="2020-11" db="EMBL/GenBank/DDBJ databases">
        <authorList>
            <person name="McCartney M.A."/>
            <person name="Auch B."/>
            <person name="Kono T."/>
            <person name="Mallez S."/>
            <person name="Becker A."/>
            <person name="Gohl D.M."/>
            <person name="Silverstein K.A.T."/>
            <person name="Koren S."/>
            <person name="Bechman K.B."/>
            <person name="Herman A."/>
            <person name="Abrahante J.E."/>
            <person name="Garbe J."/>
        </authorList>
    </citation>
    <scope>NUCLEOTIDE SEQUENCE</scope>
    <source>
        <strain evidence="1">Duluth1</strain>
        <tissue evidence="1">Whole animal</tissue>
    </source>
</reference>
<dbReference type="Proteomes" id="UP000828390">
    <property type="component" value="Unassembled WGS sequence"/>
</dbReference>
<protein>
    <submittedName>
        <fullName evidence="1">Uncharacterized protein</fullName>
    </submittedName>
</protein>
<dbReference type="AlphaFoldDB" id="A0A9D4F2X0"/>
<keyword evidence="2" id="KW-1185">Reference proteome</keyword>
<comment type="caution">
    <text evidence="1">The sequence shown here is derived from an EMBL/GenBank/DDBJ whole genome shotgun (WGS) entry which is preliminary data.</text>
</comment>
<evidence type="ECO:0000313" key="1">
    <source>
        <dbReference type="EMBL" id="KAH3788492.1"/>
    </source>
</evidence>
<dbReference type="EMBL" id="JAIWYP010000008">
    <property type="protein sequence ID" value="KAH3788492.1"/>
    <property type="molecule type" value="Genomic_DNA"/>
</dbReference>
<evidence type="ECO:0000313" key="2">
    <source>
        <dbReference type="Proteomes" id="UP000828390"/>
    </source>
</evidence>
<name>A0A9D4F2X0_DREPO</name>
<proteinExistence type="predicted"/>
<sequence>MGDLKNAPTEAIEPVTSRSLGGDNIDNAMATLLLTFKTKLQKGYTSMVGAT</sequence>
<organism evidence="1 2">
    <name type="scientific">Dreissena polymorpha</name>
    <name type="common">Zebra mussel</name>
    <name type="synonym">Mytilus polymorpha</name>
    <dbReference type="NCBI Taxonomy" id="45954"/>
    <lineage>
        <taxon>Eukaryota</taxon>
        <taxon>Metazoa</taxon>
        <taxon>Spiralia</taxon>
        <taxon>Lophotrochozoa</taxon>
        <taxon>Mollusca</taxon>
        <taxon>Bivalvia</taxon>
        <taxon>Autobranchia</taxon>
        <taxon>Heteroconchia</taxon>
        <taxon>Euheterodonta</taxon>
        <taxon>Imparidentia</taxon>
        <taxon>Neoheterodontei</taxon>
        <taxon>Myida</taxon>
        <taxon>Dreissenoidea</taxon>
        <taxon>Dreissenidae</taxon>
        <taxon>Dreissena</taxon>
    </lineage>
</organism>